<dbReference type="InterPro" id="IPR016163">
    <property type="entry name" value="Ald_DH_C"/>
</dbReference>
<comment type="caution">
    <text evidence="5">The sequence shown here is derived from an EMBL/GenBank/DDBJ whole genome shotgun (WGS) entry which is preliminary data.</text>
</comment>
<gene>
    <name evidence="5" type="ORF">E6K80_06725</name>
</gene>
<dbReference type="FunFam" id="3.40.309.10:FF:000010">
    <property type="entry name" value="Gamma-aminobutyraldehyde dehydrogenase"/>
    <property type="match status" value="1"/>
</dbReference>
<dbReference type="PANTHER" id="PTHR43217:SF1">
    <property type="entry name" value="SUCCINATE SEMIALDEHYDE DEHYDROGENASE [NAD(P)+] SAD"/>
    <property type="match status" value="1"/>
</dbReference>
<dbReference type="GO" id="GO:0004030">
    <property type="term" value="F:aldehyde dehydrogenase [NAD(P)+] activity"/>
    <property type="evidence" value="ECO:0007669"/>
    <property type="project" value="InterPro"/>
</dbReference>
<organism evidence="5 6">
    <name type="scientific">Eiseniibacteriota bacterium</name>
    <dbReference type="NCBI Taxonomy" id="2212470"/>
    <lineage>
        <taxon>Bacteria</taxon>
        <taxon>Candidatus Eiseniibacteriota</taxon>
    </lineage>
</organism>
<dbReference type="AlphaFoldDB" id="A0A538U560"/>
<dbReference type="InterPro" id="IPR015590">
    <property type="entry name" value="Aldehyde_DH_dom"/>
</dbReference>
<dbReference type="EMBL" id="VBPA01000158">
    <property type="protein sequence ID" value="TMQ71036.1"/>
    <property type="molecule type" value="Genomic_DNA"/>
</dbReference>
<keyword evidence="2" id="KW-0521">NADP</keyword>
<proteinExistence type="inferred from homology"/>
<evidence type="ECO:0000259" key="4">
    <source>
        <dbReference type="Pfam" id="PF00171"/>
    </source>
</evidence>
<evidence type="ECO:0000256" key="2">
    <source>
        <dbReference type="ARBA" id="ARBA00022857"/>
    </source>
</evidence>
<dbReference type="CDD" id="cd07100">
    <property type="entry name" value="ALDH_SSADH1_GabD1"/>
    <property type="match status" value="1"/>
</dbReference>
<evidence type="ECO:0000256" key="3">
    <source>
        <dbReference type="ARBA" id="ARBA00023002"/>
    </source>
</evidence>
<dbReference type="Gene3D" id="3.40.605.10">
    <property type="entry name" value="Aldehyde Dehydrogenase, Chain A, domain 1"/>
    <property type="match status" value="1"/>
</dbReference>
<comment type="similarity">
    <text evidence="1">Belongs to the aldehyde dehydrogenase family.</text>
</comment>
<dbReference type="Gene3D" id="3.40.309.10">
    <property type="entry name" value="Aldehyde Dehydrogenase, Chain A, domain 2"/>
    <property type="match status" value="1"/>
</dbReference>
<dbReference type="Proteomes" id="UP000319836">
    <property type="component" value="Unassembled WGS sequence"/>
</dbReference>
<accession>A0A538U560</accession>
<dbReference type="InterPro" id="IPR016162">
    <property type="entry name" value="Ald_DH_N"/>
</dbReference>
<dbReference type="InterPro" id="IPR016161">
    <property type="entry name" value="Ald_DH/histidinol_DH"/>
</dbReference>
<dbReference type="SUPFAM" id="SSF53720">
    <property type="entry name" value="ALDH-like"/>
    <property type="match status" value="1"/>
</dbReference>
<dbReference type="FunFam" id="3.40.605.10:FF:000012">
    <property type="entry name" value="NAD-dependent succinate-semialdehyde dehydrogenase"/>
    <property type="match status" value="1"/>
</dbReference>
<dbReference type="InterPro" id="IPR047110">
    <property type="entry name" value="GABD/Sad-like"/>
</dbReference>
<dbReference type="Pfam" id="PF00171">
    <property type="entry name" value="Aldedh"/>
    <property type="match status" value="1"/>
</dbReference>
<evidence type="ECO:0000256" key="1">
    <source>
        <dbReference type="ARBA" id="ARBA00009986"/>
    </source>
</evidence>
<dbReference type="InterPro" id="IPR044148">
    <property type="entry name" value="ALDH_GabD1-like"/>
</dbReference>
<feature type="domain" description="Aldehyde dehydrogenase" evidence="4">
    <location>
        <begin position="2"/>
        <end position="449"/>
    </location>
</feature>
<dbReference type="GO" id="GO:0004777">
    <property type="term" value="F:succinate-semialdehyde dehydrogenase (NAD+) activity"/>
    <property type="evidence" value="ECO:0007669"/>
    <property type="project" value="TreeGrafter"/>
</dbReference>
<keyword evidence="3" id="KW-0560">Oxidoreductase</keyword>
<name>A0A538U560_UNCEI</name>
<dbReference type="PANTHER" id="PTHR43217">
    <property type="entry name" value="SUCCINATE SEMIALDEHYDE DEHYDROGENASE [NAD(P)+] SAD"/>
    <property type="match status" value="1"/>
</dbReference>
<evidence type="ECO:0000313" key="5">
    <source>
        <dbReference type="EMBL" id="TMQ71036.1"/>
    </source>
</evidence>
<reference evidence="5 6" key="1">
    <citation type="journal article" date="2019" name="Nat. Microbiol.">
        <title>Mediterranean grassland soil C-N compound turnover is dependent on rainfall and depth, and is mediated by genomically divergent microorganisms.</title>
        <authorList>
            <person name="Diamond S."/>
            <person name="Andeer P.F."/>
            <person name="Li Z."/>
            <person name="Crits-Christoph A."/>
            <person name="Burstein D."/>
            <person name="Anantharaman K."/>
            <person name="Lane K.R."/>
            <person name="Thomas B.C."/>
            <person name="Pan C."/>
            <person name="Northen T.R."/>
            <person name="Banfield J.F."/>
        </authorList>
    </citation>
    <scope>NUCLEOTIDE SEQUENCE [LARGE SCALE GENOMIC DNA]</scope>
    <source>
        <strain evidence="5">WS_10</strain>
    </source>
</reference>
<sequence length="452" mass="47913">MHVLNPATGQVLREIPEHDADEVERRLARAVAAFADWRRVPLGERAARLRAAGAVLRPERDALARLMTEEMGKPIAQAEAEVEKCASACDHFAAHGPADLESLTIATDAAESFVRFDPLGPVLAVMPWNFPLWQVFRAAVPALLAGNVVLLKHASNVPGSALAAERVFADAGCPPGVFTTLLIGASAAEALVAHPAIAALTLTGSEAAGIALAARAGAALKKCVLELGGSDAFVVLADADPAHVAAQAVAARTINNGESCIAAKRFIVEEPIAERFEWLFAQRMARLRVGDPMDRATELGPLARADLVDALERQVQESVARGARIVTGGSRLARPGSFYAPTVLAHVTPGMPAFDEETFGPVAAVTRARDARHALELANQSRFGLGASVWTSDPARGRELARDLDAGSVFVNGMVRSDARLPFGGIKHSGHGRELSTFGLREFVNVKTVWVR</sequence>
<protein>
    <submittedName>
        <fullName evidence="5">NAD-dependent succinate-semialdehyde dehydrogenase</fullName>
    </submittedName>
</protein>
<evidence type="ECO:0000313" key="6">
    <source>
        <dbReference type="Proteomes" id="UP000319836"/>
    </source>
</evidence>